<dbReference type="KEGG" id="dsl:Dacsa_2761"/>
<name>K9YYY9_DACS8</name>
<dbReference type="EMBL" id="CP003944">
    <property type="protein sequence ID" value="AFZ51333.1"/>
    <property type="molecule type" value="Genomic_DNA"/>
</dbReference>
<proteinExistence type="predicted"/>
<dbReference type="AlphaFoldDB" id="K9YYY9"/>
<dbReference type="HOGENOM" id="CLU_3327093_0_0_3"/>
<sequence>MRYSFDLKSYSLIIYSLLIYLDPLKSSRYLHLVIPTEK</sequence>
<organism evidence="1 2">
    <name type="scientific">Dactylococcopsis salina (strain PCC 8305)</name>
    <name type="common">Myxobactron salinum</name>
    <dbReference type="NCBI Taxonomy" id="13035"/>
    <lineage>
        <taxon>Bacteria</taxon>
        <taxon>Bacillati</taxon>
        <taxon>Cyanobacteriota</taxon>
        <taxon>Cyanophyceae</taxon>
        <taxon>Nodosilineales</taxon>
        <taxon>Cymatolegaceae</taxon>
        <taxon>Dactylococcopsis</taxon>
    </lineage>
</organism>
<keyword evidence="2" id="KW-1185">Reference proteome</keyword>
<gene>
    <name evidence="1" type="ORF">Dacsa_2761</name>
</gene>
<evidence type="ECO:0000313" key="2">
    <source>
        <dbReference type="Proteomes" id="UP000010482"/>
    </source>
</evidence>
<dbReference type="Proteomes" id="UP000010482">
    <property type="component" value="Chromosome"/>
</dbReference>
<accession>K9YYY9</accession>
<evidence type="ECO:0000313" key="1">
    <source>
        <dbReference type="EMBL" id="AFZ51333.1"/>
    </source>
</evidence>
<protein>
    <submittedName>
        <fullName evidence="1">Uncharacterized protein</fullName>
    </submittedName>
</protein>
<reference evidence="1" key="1">
    <citation type="submission" date="2012-04" db="EMBL/GenBank/DDBJ databases">
        <title>Finished genome of Dactylococcopsis salina PCC 8305.</title>
        <authorList>
            <consortium name="US DOE Joint Genome Institute"/>
            <person name="Gugger M."/>
            <person name="Coursin T."/>
            <person name="Rippka R."/>
            <person name="Tandeau De Marsac N."/>
            <person name="Huntemann M."/>
            <person name="Wei C.-L."/>
            <person name="Han J."/>
            <person name="Detter J.C."/>
            <person name="Han C."/>
            <person name="Tapia R."/>
            <person name="Daligault H."/>
            <person name="Chen A."/>
            <person name="Krypides N."/>
            <person name="Mavromatis K."/>
            <person name="Markowitz V."/>
            <person name="Szeto E."/>
            <person name="Ivanova N."/>
            <person name="Ovchinnikova G."/>
            <person name="Pagani I."/>
            <person name="Pati A."/>
            <person name="Goodwin L."/>
            <person name="Peters L."/>
            <person name="Pitluck S."/>
            <person name="Woyke T."/>
            <person name="Kerfeld C."/>
        </authorList>
    </citation>
    <scope>NUCLEOTIDE SEQUENCE [LARGE SCALE GENOMIC DNA]</scope>
    <source>
        <strain evidence="1">PCC 8305</strain>
    </source>
</reference>